<accession>A0A9W7GDZ6</accession>
<feature type="repeat" description="RCC1" evidence="2">
    <location>
        <begin position="179"/>
        <end position="259"/>
    </location>
</feature>
<name>A0A9W7GDZ6_9STRA</name>
<gene>
    <name evidence="3" type="ORF">TrCOL_g2653</name>
</gene>
<feature type="repeat" description="RCC1" evidence="2">
    <location>
        <begin position="315"/>
        <end position="363"/>
    </location>
</feature>
<dbReference type="Proteomes" id="UP001165065">
    <property type="component" value="Unassembled WGS sequence"/>
</dbReference>
<dbReference type="Gene3D" id="2.130.10.30">
    <property type="entry name" value="Regulator of chromosome condensation 1/beta-lactamase-inhibitor protein II"/>
    <property type="match status" value="2"/>
</dbReference>
<evidence type="ECO:0000256" key="2">
    <source>
        <dbReference type="PROSITE-ProRule" id="PRU00235"/>
    </source>
</evidence>
<evidence type="ECO:0000313" key="4">
    <source>
        <dbReference type="Proteomes" id="UP001165065"/>
    </source>
</evidence>
<feature type="repeat" description="RCC1" evidence="2">
    <location>
        <begin position="54"/>
        <end position="110"/>
    </location>
</feature>
<dbReference type="PROSITE" id="PS00626">
    <property type="entry name" value="RCC1_2"/>
    <property type="match status" value="2"/>
</dbReference>
<dbReference type="EMBL" id="BRYA01000174">
    <property type="protein sequence ID" value="GMI42537.1"/>
    <property type="molecule type" value="Genomic_DNA"/>
</dbReference>
<dbReference type="Pfam" id="PF00415">
    <property type="entry name" value="RCC1"/>
    <property type="match status" value="3"/>
</dbReference>
<dbReference type="PRINTS" id="PR00633">
    <property type="entry name" value="RCCNDNSATION"/>
</dbReference>
<feature type="repeat" description="RCC1" evidence="2">
    <location>
        <begin position="260"/>
        <end position="314"/>
    </location>
</feature>
<comment type="caution">
    <text evidence="3">The sequence shown here is derived from an EMBL/GenBank/DDBJ whole genome shotgun (WGS) entry which is preliminary data.</text>
</comment>
<dbReference type="PROSITE" id="PS50012">
    <property type="entry name" value="RCC1_3"/>
    <property type="match status" value="5"/>
</dbReference>
<keyword evidence="1" id="KW-0677">Repeat</keyword>
<reference evidence="4" key="1">
    <citation type="journal article" date="2023" name="Commun. Biol.">
        <title>Genome analysis of Parmales, the sister group of diatoms, reveals the evolutionary specialization of diatoms from phago-mixotrophs to photoautotrophs.</title>
        <authorList>
            <person name="Ban H."/>
            <person name="Sato S."/>
            <person name="Yoshikawa S."/>
            <person name="Yamada K."/>
            <person name="Nakamura Y."/>
            <person name="Ichinomiya M."/>
            <person name="Sato N."/>
            <person name="Blanc-Mathieu R."/>
            <person name="Endo H."/>
            <person name="Kuwata A."/>
            <person name="Ogata H."/>
        </authorList>
    </citation>
    <scope>NUCLEOTIDE SEQUENCE [LARGE SCALE GENOMIC DNA]</scope>
</reference>
<dbReference type="InterPro" id="IPR051210">
    <property type="entry name" value="Ub_ligase/GEF_domain"/>
</dbReference>
<organism evidence="3 4">
    <name type="scientific">Triparma columacea</name>
    <dbReference type="NCBI Taxonomy" id="722753"/>
    <lineage>
        <taxon>Eukaryota</taxon>
        <taxon>Sar</taxon>
        <taxon>Stramenopiles</taxon>
        <taxon>Ochrophyta</taxon>
        <taxon>Bolidophyceae</taxon>
        <taxon>Parmales</taxon>
        <taxon>Triparmaceae</taxon>
        <taxon>Triparma</taxon>
    </lineage>
</organism>
<dbReference type="PANTHER" id="PTHR22870">
    <property type="entry name" value="REGULATOR OF CHROMOSOME CONDENSATION"/>
    <property type="match status" value="1"/>
</dbReference>
<evidence type="ECO:0000256" key="1">
    <source>
        <dbReference type="ARBA" id="ARBA00022737"/>
    </source>
</evidence>
<dbReference type="InterPro" id="IPR009091">
    <property type="entry name" value="RCC1/BLIP-II"/>
</dbReference>
<dbReference type="PANTHER" id="PTHR22870:SF408">
    <property type="entry name" value="OS09G0560450 PROTEIN"/>
    <property type="match status" value="1"/>
</dbReference>
<keyword evidence="4" id="KW-1185">Reference proteome</keyword>
<dbReference type="OrthoDB" id="5370059at2759"/>
<dbReference type="InterPro" id="IPR000408">
    <property type="entry name" value="Reg_chr_condens"/>
</dbReference>
<dbReference type="SUPFAM" id="SSF50985">
    <property type="entry name" value="RCC1/BLIP-II"/>
    <property type="match status" value="1"/>
</dbReference>
<dbReference type="AlphaFoldDB" id="A0A9W7GDZ6"/>
<protein>
    <submittedName>
        <fullName evidence="3">Uncharacterized protein</fullName>
    </submittedName>
</protein>
<sequence length="469" mass="50284">MPLYVGGYVAGPTTKSAPPCDLTHLEQTLTSFRPASIRSGFKHFIVAGETANGKRLYGFGKGENGRLGVDWHTGKDEAGTVEIPTSWLPDSVTVKAVACGREHSLFLTSSSLVFSCGWGEAGRLGHGPDVTELHTPKQVLEFQLLPGKPGKVSTSSTCPSIRAVAAGREHSVFVTEKEGYCYACGAGFGGRLGISEGHEEVDVSYPTLCGLSGTTFQRSRYLRLNGHELPNVDDVIAPQLRGVVQAAAGDLHTLALDRYGSVYSWGFNETGALGRPSSDRNHHIPEKVEFPPPLPNSMTNIAAGAYHSLAQSASGELYGWGDGEDGQLLPERGKLTSPTRTPLPEKAIDVKAGFCTSGALSTTGKLYVWGCPEGQDGKPPTPSHEVKEVKVVEDGFVEDVVFGGFDLGGYSLVARSGKVEEEVDKKFKHRRRPKRNLSVSKKLMQSKLFTRAASNPTSSPNHFKATSII</sequence>
<evidence type="ECO:0000313" key="3">
    <source>
        <dbReference type="EMBL" id="GMI42537.1"/>
    </source>
</evidence>
<feature type="repeat" description="RCC1" evidence="2">
    <location>
        <begin position="111"/>
        <end position="177"/>
    </location>
</feature>
<proteinExistence type="predicted"/>